<accession>A0A9Q8YCG4</accession>
<evidence type="ECO:0000313" key="3">
    <source>
        <dbReference type="Proteomes" id="UP001055460"/>
    </source>
</evidence>
<dbReference type="RefSeq" id="WP_034798505.1">
    <property type="nucleotide sequence ID" value="NZ_CP015881.1"/>
</dbReference>
<dbReference type="EMBL" id="CP098808">
    <property type="protein sequence ID" value="USJ25981.1"/>
    <property type="molecule type" value="Genomic_DNA"/>
</dbReference>
<geneLocation type="plasmid" evidence="1 3">
    <name>pA</name>
</geneLocation>
<geneLocation type="plasmid" evidence="2 4">
    <name>unnamedA</name>
</geneLocation>
<keyword evidence="1" id="KW-0614">Plasmid</keyword>
<dbReference type="Proteomes" id="UP001055460">
    <property type="component" value="Plasmid pA"/>
</dbReference>
<gene>
    <name evidence="1" type="ORF">NE863_26345</name>
    <name evidence="2" type="ORF">P4B07_26985</name>
</gene>
<sequence length="64" mass="7168">MTTIQVRSFSSTNDFSVGSWLALLFARKSRTTDVVDVRDLSDHLKRDMGFLDGNRPDGHDLPTA</sequence>
<dbReference type="GeneID" id="29521311"/>
<dbReference type="EMBL" id="CP121309">
    <property type="protein sequence ID" value="WFP93367.1"/>
    <property type="molecule type" value="Genomic_DNA"/>
</dbReference>
<reference evidence="2 4" key="2">
    <citation type="submission" date="2023-03" db="EMBL/GenBank/DDBJ databases">
        <title>Comparative genome and transcriptome analysis combination mining strategies for increasing vitamin B12 production of Ensifer adhaerens strain.</title>
        <authorList>
            <person name="Yongheng L."/>
        </authorList>
    </citation>
    <scope>NUCLEOTIDE SEQUENCE [LARGE SCALE GENOMIC DNA]</scope>
    <source>
        <strain evidence="2 4">Casida A-T305</strain>
        <plasmid evidence="2 4">unnamedA</plasmid>
    </source>
</reference>
<proteinExistence type="predicted"/>
<keyword evidence="4" id="KW-1185">Reference proteome</keyword>
<organism evidence="1 3">
    <name type="scientific">Ensifer adhaerens</name>
    <name type="common">Sinorhizobium morelense</name>
    <dbReference type="NCBI Taxonomy" id="106592"/>
    <lineage>
        <taxon>Bacteria</taxon>
        <taxon>Pseudomonadati</taxon>
        <taxon>Pseudomonadota</taxon>
        <taxon>Alphaproteobacteria</taxon>
        <taxon>Hyphomicrobiales</taxon>
        <taxon>Rhizobiaceae</taxon>
        <taxon>Sinorhizobium/Ensifer group</taxon>
        <taxon>Ensifer</taxon>
    </lineage>
</organism>
<evidence type="ECO:0000313" key="2">
    <source>
        <dbReference type="EMBL" id="WFP93367.1"/>
    </source>
</evidence>
<name>A0A9Q8YCG4_ENSAD</name>
<protein>
    <submittedName>
        <fullName evidence="1">Uncharacterized protein</fullName>
    </submittedName>
</protein>
<dbReference type="Proteomes" id="UP001214094">
    <property type="component" value="Plasmid unnamedA"/>
</dbReference>
<dbReference type="KEGG" id="eah:FA04_26650"/>
<evidence type="ECO:0000313" key="4">
    <source>
        <dbReference type="Proteomes" id="UP001214094"/>
    </source>
</evidence>
<evidence type="ECO:0000313" key="1">
    <source>
        <dbReference type="EMBL" id="USJ25981.1"/>
    </source>
</evidence>
<dbReference type="AlphaFoldDB" id="A0A9Q8YCG4"/>
<reference evidence="1" key="1">
    <citation type="submission" date="2022-06" db="EMBL/GenBank/DDBJ databases">
        <title>Physiological and biochemical characterization and genomic elucidation of a strain of the genus Ensifer adhaerens M8 that combines arsenic oxidation and chromium reduction.</title>
        <authorList>
            <person name="Li X."/>
            <person name="Yu c."/>
        </authorList>
    </citation>
    <scope>NUCLEOTIDE SEQUENCE</scope>
    <source>
        <strain evidence="1">M8</strain>
        <plasmid evidence="1">pA</plasmid>
    </source>
</reference>